<evidence type="ECO:0000256" key="1">
    <source>
        <dbReference type="SAM" id="Phobius"/>
    </source>
</evidence>
<feature type="transmembrane region" description="Helical" evidence="1">
    <location>
        <begin position="75"/>
        <end position="94"/>
    </location>
</feature>
<dbReference type="InterPro" id="IPR032713">
    <property type="entry name" value="EmrE"/>
</dbReference>
<keyword evidence="1" id="KW-0812">Transmembrane</keyword>
<reference evidence="2" key="1">
    <citation type="submission" date="2023-02" db="EMBL/GenBank/DDBJ databases">
        <title>Tahibacter soli sp. nov. isolated from soil.</title>
        <authorList>
            <person name="Baek J.H."/>
            <person name="Lee J.K."/>
            <person name="Choi D.G."/>
            <person name="Jeon C.O."/>
        </authorList>
    </citation>
    <scope>NUCLEOTIDE SEQUENCE</scope>
    <source>
        <strain evidence="2">BL</strain>
    </source>
</reference>
<feature type="transmembrane region" description="Helical" evidence="1">
    <location>
        <begin position="197"/>
        <end position="216"/>
    </location>
</feature>
<feature type="transmembrane region" description="Helical" evidence="1">
    <location>
        <begin position="288"/>
        <end position="310"/>
    </location>
</feature>
<keyword evidence="1" id="KW-1133">Transmembrane helix</keyword>
<feature type="transmembrane region" description="Helical" evidence="1">
    <location>
        <begin position="258"/>
        <end position="282"/>
    </location>
</feature>
<feature type="transmembrane region" description="Helical" evidence="1">
    <location>
        <begin position="133"/>
        <end position="151"/>
    </location>
</feature>
<evidence type="ECO:0000313" key="2">
    <source>
        <dbReference type="EMBL" id="MDC8014045.1"/>
    </source>
</evidence>
<keyword evidence="3" id="KW-1185">Reference proteome</keyword>
<feature type="transmembrane region" description="Helical" evidence="1">
    <location>
        <begin position="157"/>
        <end position="176"/>
    </location>
</feature>
<feature type="transmembrane region" description="Helical" evidence="1">
    <location>
        <begin position="228"/>
        <end position="246"/>
    </location>
</feature>
<dbReference type="Pfam" id="PF13536">
    <property type="entry name" value="EmrE"/>
    <property type="match status" value="1"/>
</dbReference>
<dbReference type="Proteomes" id="UP001139971">
    <property type="component" value="Unassembled WGS sequence"/>
</dbReference>
<name>A0A9X3YMN0_9GAMM</name>
<evidence type="ECO:0000313" key="3">
    <source>
        <dbReference type="Proteomes" id="UP001139971"/>
    </source>
</evidence>
<accession>A0A9X3YMN0</accession>
<gene>
    <name evidence="2" type="ORF">OD750_015990</name>
</gene>
<dbReference type="AlphaFoldDB" id="A0A9X3YMN0"/>
<feature type="transmembrane region" description="Helical" evidence="1">
    <location>
        <begin position="100"/>
        <end position="121"/>
    </location>
</feature>
<organism evidence="2 3">
    <name type="scientific">Tahibacter soli</name>
    <dbReference type="NCBI Taxonomy" id="2983605"/>
    <lineage>
        <taxon>Bacteria</taxon>
        <taxon>Pseudomonadati</taxon>
        <taxon>Pseudomonadota</taxon>
        <taxon>Gammaproteobacteria</taxon>
        <taxon>Lysobacterales</taxon>
        <taxon>Rhodanobacteraceae</taxon>
        <taxon>Tahibacter</taxon>
    </lineage>
</organism>
<feature type="transmembrane region" description="Helical" evidence="1">
    <location>
        <begin position="36"/>
        <end position="55"/>
    </location>
</feature>
<dbReference type="EMBL" id="JAOVZO020000018">
    <property type="protein sequence ID" value="MDC8014045.1"/>
    <property type="molecule type" value="Genomic_DNA"/>
</dbReference>
<proteinExistence type="predicted"/>
<comment type="caution">
    <text evidence="2">The sequence shown here is derived from an EMBL/GenBank/DDBJ whole genome shotgun (WGS) entry which is preliminary data.</text>
</comment>
<protein>
    <submittedName>
        <fullName evidence="2">Multidrug resistance efflux transporter family protein</fullName>
    </submittedName>
</protein>
<keyword evidence="1" id="KW-0472">Membrane</keyword>
<sequence>MRRHAPLAVAIALASALFFTATYVLNRATAVGGGHWAWTAALRYFLTLPMLALVLRWQGGFAPVWRALRAHPVAWLVWSGIGFTAFCVCLTWAAASGPSWLIAGTFQLTVIAGMLMAPLIYRDARARLPKRSLGLGVVIVGGVVLMQWGHAKGGFDATAWWAFASVTVSAFLYPLGNRKILLHLERTGESLNATQRVFGMTLASQPFWILVALYGFADAGWPSGGQALLAAGVALSAGTIATVLFFHATGMVRNDATALGAVEAMQAAEILFSTVLGVWFLAEAWPHGWAAVGAAVVMLGIVGLSLVVAADSAGNERRTQALESDRGA</sequence>
<dbReference type="RefSeq" id="WP_263541689.1">
    <property type="nucleotide sequence ID" value="NZ_JAOVZO020000018.1"/>
</dbReference>